<proteinExistence type="predicted"/>
<protein>
    <submittedName>
        <fullName evidence="1">Uncharacterized protein</fullName>
    </submittedName>
</protein>
<evidence type="ECO:0000313" key="1">
    <source>
        <dbReference type="EMBL" id="UPZ16657.1"/>
    </source>
</evidence>
<organism evidence="1 2">
    <name type="scientific">Flavobacterium humidisoli</name>
    <dbReference type="NCBI Taxonomy" id="2937442"/>
    <lineage>
        <taxon>Bacteria</taxon>
        <taxon>Pseudomonadati</taxon>
        <taxon>Bacteroidota</taxon>
        <taxon>Flavobacteriia</taxon>
        <taxon>Flavobacteriales</taxon>
        <taxon>Flavobacteriaceae</taxon>
        <taxon>Flavobacterium</taxon>
    </lineage>
</organism>
<accession>A0ABY4LV02</accession>
<sequence length="110" mass="12848">MILNFARFIGIKNVFIDTFPVVETTGYVEKRCLKENIACGFSRRNTESIHNDFKFCKVIGIKNVFIDTFPVVETTGYVERYGRENIACGFNRRKTESIHNDCKFCKVYRD</sequence>
<name>A0ABY4LV02_9FLAO</name>
<evidence type="ECO:0000313" key="2">
    <source>
        <dbReference type="Proteomes" id="UP000829998"/>
    </source>
</evidence>
<dbReference type="EMBL" id="CP096829">
    <property type="protein sequence ID" value="UPZ16657.1"/>
    <property type="molecule type" value="Genomic_DNA"/>
</dbReference>
<gene>
    <name evidence="1" type="ORF">M0M44_04780</name>
</gene>
<dbReference type="Proteomes" id="UP000829998">
    <property type="component" value="Chromosome"/>
</dbReference>
<dbReference type="RefSeq" id="WP_248728743.1">
    <property type="nucleotide sequence ID" value="NZ_CP096829.1"/>
</dbReference>
<keyword evidence="2" id="KW-1185">Reference proteome</keyword>
<reference evidence="1 2" key="1">
    <citation type="submission" date="2022-04" db="EMBL/GenBank/DDBJ databases">
        <authorList>
            <person name="Ra J.-S."/>
            <person name="Kim S.-B."/>
        </authorList>
    </citation>
    <scope>NUCLEOTIDE SEQUENCE [LARGE SCALE GENOMIC DNA]</scope>
    <source>
        <strain evidence="1 2">MMS21-Er5</strain>
    </source>
</reference>